<evidence type="ECO:0000313" key="1">
    <source>
        <dbReference type="EMBL" id="ABD64987.1"/>
    </source>
</evidence>
<dbReference type="AlphaFoldDB" id="Q2A9R0"/>
<dbReference type="EMBL" id="AC183495">
    <property type="protein sequence ID" value="ABD64987.1"/>
    <property type="molecule type" value="Genomic_DNA"/>
</dbReference>
<name>Q2A9R0_BRAOL</name>
<protein>
    <submittedName>
        <fullName evidence="1">Uncharacterized protein</fullName>
    </submittedName>
</protein>
<sequence length="330" mass="36052">MATTPACLRPPPDPPPSTCMYAPLKALWPVIPPEPPDPPDGPLLLVLQMVLSSVVSPSSFAAVVHLTLLLGAALLCTNETTRSTQPSFGSPDLFGSASMKRLHHSTQPQIISSTLRIRSATPQPCPSPQCVQAVPTQPPSPPLSPPLVTKSQFAQSWVISVKLLRFQYGNIGSRSLFLNSTIAFFSTSFEHIQVVAKHLGTQRLCWIFISKFRHLRSFLLSNSFEIHIVSLGSFFGGSECPALCMAKSFDFSSLKVFSDNSTLIRAISGNIQSKEIIGIVSDIRSISSGFAIIVFSRFFRSENLFVYNLAKQALQPFLLCTELFGVKPPF</sequence>
<gene>
    <name evidence="1" type="ORF">26.t00003</name>
</gene>
<accession>Q2A9R0</accession>
<proteinExistence type="predicted"/>
<organism evidence="1">
    <name type="scientific">Brassica oleracea</name>
    <name type="common">Wild cabbage</name>
    <dbReference type="NCBI Taxonomy" id="3712"/>
    <lineage>
        <taxon>Eukaryota</taxon>
        <taxon>Viridiplantae</taxon>
        <taxon>Streptophyta</taxon>
        <taxon>Embryophyta</taxon>
        <taxon>Tracheophyta</taxon>
        <taxon>Spermatophyta</taxon>
        <taxon>Magnoliopsida</taxon>
        <taxon>eudicotyledons</taxon>
        <taxon>Gunneridae</taxon>
        <taxon>Pentapetalae</taxon>
        <taxon>rosids</taxon>
        <taxon>malvids</taxon>
        <taxon>Brassicales</taxon>
        <taxon>Brassicaceae</taxon>
        <taxon>Brassiceae</taxon>
        <taxon>Brassica</taxon>
    </lineage>
</organism>
<reference evidence="1" key="1">
    <citation type="submission" date="2006-03" db="EMBL/GenBank/DDBJ databases">
        <title>Comparative genomics of Brassica oleracea and Arabidopsis thaliana reveals gene loss, fragmentation and dispersal following polyploidy.</title>
        <authorList>
            <person name="Town C.D."/>
            <person name="Cheung F."/>
            <person name="Maiti R."/>
            <person name="Crabtree J."/>
            <person name="Haas B.J."/>
            <person name="Wortman J.R."/>
            <person name="Hine E.E."/>
            <person name="Althoff R."/>
            <person name="Arbogast T."/>
            <person name="Tallon L.J."/>
            <person name="Teresa U.T."/>
            <person name="Trick M."/>
            <person name="Bancroft I."/>
        </authorList>
    </citation>
    <scope>NUCLEOTIDE SEQUENCE</scope>
</reference>